<evidence type="ECO:0000313" key="4">
    <source>
        <dbReference type="Proteomes" id="UP001231189"/>
    </source>
</evidence>
<protein>
    <submittedName>
        <fullName evidence="3">Uncharacterized protein</fullName>
    </submittedName>
</protein>
<accession>A0AAD8R4E8</accession>
<feature type="compositionally biased region" description="Pro residues" evidence="2">
    <location>
        <begin position="220"/>
        <end position="231"/>
    </location>
</feature>
<keyword evidence="1" id="KW-0175">Coiled coil</keyword>
<name>A0AAD8R4E8_LOLMU</name>
<feature type="coiled-coil region" evidence="1">
    <location>
        <begin position="341"/>
        <end position="421"/>
    </location>
</feature>
<dbReference type="AlphaFoldDB" id="A0AAD8R4E8"/>
<feature type="region of interest" description="Disordered" evidence="2">
    <location>
        <begin position="574"/>
        <end position="654"/>
    </location>
</feature>
<feature type="region of interest" description="Disordered" evidence="2">
    <location>
        <begin position="199"/>
        <end position="279"/>
    </location>
</feature>
<comment type="caution">
    <text evidence="3">The sequence shown here is derived from an EMBL/GenBank/DDBJ whole genome shotgun (WGS) entry which is preliminary data.</text>
</comment>
<keyword evidence="4" id="KW-1185">Reference proteome</keyword>
<feature type="compositionally biased region" description="Polar residues" evidence="2">
    <location>
        <begin position="177"/>
        <end position="186"/>
    </location>
</feature>
<feature type="compositionally biased region" description="Basic and acidic residues" evidence="2">
    <location>
        <begin position="151"/>
        <end position="162"/>
    </location>
</feature>
<reference evidence="3" key="1">
    <citation type="submission" date="2023-07" db="EMBL/GenBank/DDBJ databases">
        <title>A chromosome-level genome assembly of Lolium multiflorum.</title>
        <authorList>
            <person name="Chen Y."/>
            <person name="Copetti D."/>
            <person name="Kolliker R."/>
            <person name="Studer B."/>
        </authorList>
    </citation>
    <scope>NUCLEOTIDE SEQUENCE</scope>
    <source>
        <strain evidence="3">02402/16</strain>
        <tissue evidence="3">Leaf</tissue>
    </source>
</reference>
<organism evidence="3 4">
    <name type="scientific">Lolium multiflorum</name>
    <name type="common">Italian ryegrass</name>
    <name type="synonym">Lolium perenne subsp. multiflorum</name>
    <dbReference type="NCBI Taxonomy" id="4521"/>
    <lineage>
        <taxon>Eukaryota</taxon>
        <taxon>Viridiplantae</taxon>
        <taxon>Streptophyta</taxon>
        <taxon>Embryophyta</taxon>
        <taxon>Tracheophyta</taxon>
        <taxon>Spermatophyta</taxon>
        <taxon>Magnoliopsida</taxon>
        <taxon>Liliopsida</taxon>
        <taxon>Poales</taxon>
        <taxon>Poaceae</taxon>
        <taxon>BOP clade</taxon>
        <taxon>Pooideae</taxon>
        <taxon>Poodae</taxon>
        <taxon>Poeae</taxon>
        <taxon>Poeae Chloroplast Group 2 (Poeae type)</taxon>
        <taxon>Loliodinae</taxon>
        <taxon>Loliinae</taxon>
        <taxon>Lolium</taxon>
    </lineage>
</organism>
<feature type="region of interest" description="Disordered" evidence="2">
    <location>
        <begin position="94"/>
        <end position="186"/>
    </location>
</feature>
<proteinExistence type="predicted"/>
<feature type="compositionally biased region" description="Basic residues" evidence="2">
    <location>
        <begin position="115"/>
        <end position="125"/>
    </location>
</feature>
<sequence length="654" mass="71704">MDLTLNWFTRRIQPLKYNKRLICEYSGVDDQLRVTKDNLPSDSLNKRIRTLVKLTRGQEVPEINKNMFINNKCPPLNSLAEDSFRDVFRLPTDARRVEEDPEDDDEGEEQAPKKAAPRAPKHPRAKVSSADAGNSGEASAKKAKIGVPPRLDSKKAERDRIKLLTTAGRGSRPQIPGATNQKVTTSWVSTQKSITGFLKTSPAIGPTTPALPSASNTAPQPTPPKAYPSPDPAAETQVKIIPVSSGKGGGSSSATKRAAPEEPQEKGLEEAEITSTEKAEGSAKDAVAFSANFGDPSDLYATPKAYSHKFFNKLTEAEKWELEQDLLNSMLNNAWGASSSLVTASSELENLRSAHQDLESKLKEAEKKRELAEKQLSEKNSEVIKEKADLVAKRRVDSDTLKKLQSELQGLRNYMTTAEKGWDLLNSDVMEPLGYDEARHEMFPRDDLIKLAEDNCRDLILACRKICHNLAIKDSRTCDVRGLIQRMDVLPELVVDLQASSAWGAAAISLAMCLAHAPDLDLDLATTGVPPDADVNALLDACTGYDTRIARRIRHEEYYDKVVLPADEHLEAELEKEREAEARPTGSSDGSLFTWTSSKDAEKNKSKGIDEGTASPAKEAEESDDDVVSSPAKEAEKKQAQADDEGCSSPTKEK</sequence>
<dbReference type="Proteomes" id="UP001231189">
    <property type="component" value="Unassembled WGS sequence"/>
</dbReference>
<evidence type="ECO:0000256" key="1">
    <source>
        <dbReference type="SAM" id="Coils"/>
    </source>
</evidence>
<feature type="compositionally biased region" description="Polar residues" evidence="2">
    <location>
        <begin position="585"/>
        <end position="598"/>
    </location>
</feature>
<evidence type="ECO:0000256" key="2">
    <source>
        <dbReference type="SAM" id="MobiDB-lite"/>
    </source>
</evidence>
<dbReference type="EMBL" id="JAUUTY010000006">
    <property type="protein sequence ID" value="KAK1613871.1"/>
    <property type="molecule type" value="Genomic_DNA"/>
</dbReference>
<feature type="compositionally biased region" description="Acidic residues" evidence="2">
    <location>
        <begin position="99"/>
        <end position="109"/>
    </location>
</feature>
<gene>
    <name evidence="3" type="ORF">QYE76_019388</name>
</gene>
<evidence type="ECO:0000313" key="3">
    <source>
        <dbReference type="EMBL" id="KAK1613871.1"/>
    </source>
</evidence>
<feature type="compositionally biased region" description="Basic and acidic residues" evidence="2">
    <location>
        <begin position="599"/>
        <end position="610"/>
    </location>
</feature>
<feature type="compositionally biased region" description="Basic and acidic residues" evidence="2">
    <location>
        <begin position="258"/>
        <end position="279"/>
    </location>
</feature>